<dbReference type="CDD" id="cd08276">
    <property type="entry name" value="MDR7"/>
    <property type="match status" value="1"/>
</dbReference>
<dbReference type="PANTHER" id="PTHR45033">
    <property type="match status" value="1"/>
</dbReference>
<organism evidence="2 3">
    <name type="scientific">Hohenbuehelia grisea</name>
    <dbReference type="NCBI Taxonomy" id="104357"/>
    <lineage>
        <taxon>Eukaryota</taxon>
        <taxon>Fungi</taxon>
        <taxon>Dikarya</taxon>
        <taxon>Basidiomycota</taxon>
        <taxon>Agaricomycotina</taxon>
        <taxon>Agaricomycetes</taxon>
        <taxon>Agaricomycetidae</taxon>
        <taxon>Agaricales</taxon>
        <taxon>Pleurotineae</taxon>
        <taxon>Pleurotaceae</taxon>
        <taxon>Hohenbuehelia</taxon>
    </lineage>
</organism>
<keyword evidence="3" id="KW-1185">Reference proteome</keyword>
<dbReference type="Pfam" id="PF13602">
    <property type="entry name" value="ADH_zinc_N_2"/>
    <property type="match status" value="1"/>
</dbReference>
<feature type="domain" description="Enoyl reductase (ER)" evidence="1">
    <location>
        <begin position="16"/>
        <end position="247"/>
    </location>
</feature>
<evidence type="ECO:0000313" key="2">
    <source>
        <dbReference type="EMBL" id="KAL0952643.1"/>
    </source>
</evidence>
<gene>
    <name evidence="2" type="ORF">HGRIS_006888</name>
</gene>
<reference evidence="3" key="1">
    <citation type="submission" date="2024-06" db="EMBL/GenBank/DDBJ databases">
        <title>Multi-omics analyses provide insights into the biosynthesis of the anticancer antibiotic pleurotin in Hohenbuehelia grisea.</title>
        <authorList>
            <person name="Weaver J.A."/>
            <person name="Alberti F."/>
        </authorList>
    </citation>
    <scope>NUCLEOTIDE SEQUENCE [LARGE SCALE GENOMIC DNA]</scope>
    <source>
        <strain evidence="3">T-177</strain>
    </source>
</reference>
<dbReference type="InterPro" id="IPR020843">
    <property type="entry name" value="ER"/>
</dbReference>
<dbReference type="SUPFAM" id="SSF51735">
    <property type="entry name" value="NAD(P)-binding Rossmann-fold domains"/>
    <property type="match status" value="1"/>
</dbReference>
<sequence>MSPPTTTQNYVLPQLATYTDLVLRESSLRAPKGSEVLVKIHAVSLQFRDLVIANNQYGINDLIRENLVPCSDAAGEIIAVGDDVGNLFSPGDRVCANFSADHVHGDPTPVTLASGLGGPIQGVLTKYRLFNAHTNGRGVDHVIEIGGTGTLPKSLRSIRHAGWIHVIGFVTQNTPIAEEANLVGTVIGKAAYIRGILTGSVAQFNDMNRLIVVNSLRPVIDKVFPWDSFVDAYKYLESQAHVGKVVIRVS</sequence>
<dbReference type="SUPFAM" id="SSF50129">
    <property type="entry name" value="GroES-like"/>
    <property type="match status" value="1"/>
</dbReference>
<dbReference type="EMBL" id="JASNQZ010000010">
    <property type="protein sequence ID" value="KAL0952643.1"/>
    <property type="molecule type" value="Genomic_DNA"/>
</dbReference>
<dbReference type="Proteomes" id="UP001556367">
    <property type="component" value="Unassembled WGS sequence"/>
</dbReference>
<evidence type="ECO:0000313" key="3">
    <source>
        <dbReference type="Proteomes" id="UP001556367"/>
    </source>
</evidence>
<dbReference type="InterPro" id="IPR036291">
    <property type="entry name" value="NAD(P)-bd_dom_sf"/>
</dbReference>
<comment type="caution">
    <text evidence="2">The sequence shown here is derived from an EMBL/GenBank/DDBJ whole genome shotgun (WGS) entry which is preliminary data.</text>
</comment>
<name>A0ABR3JB31_9AGAR</name>
<accession>A0ABR3JB31</accession>
<dbReference type="InterPro" id="IPR052711">
    <property type="entry name" value="Zinc_ADH-like"/>
</dbReference>
<dbReference type="PANTHER" id="PTHR45033:SF2">
    <property type="entry name" value="ZINC-TYPE ALCOHOL DEHYDROGENASE-LIKE PROTEIN C1773.06C"/>
    <property type="match status" value="1"/>
</dbReference>
<protein>
    <recommendedName>
        <fullName evidence="1">Enoyl reductase (ER) domain-containing protein</fullName>
    </recommendedName>
</protein>
<dbReference type="Gene3D" id="3.90.180.10">
    <property type="entry name" value="Medium-chain alcohol dehydrogenases, catalytic domain"/>
    <property type="match status" value="2"/>
</dbReference>
<dbReference type="InterPro" id="IPR011032">
    <property type="entry name" value="GroES-like_sf"/>
</dbReference>
<proteinExistence type="predicted"/>
<evidence type="ECO:0000259" key="1">
    <source>
        <dbReference type="SMART" id="SM00829"/>
    </source>
</evidence>
<dbReference type="SMART" id="SM00829">
    <property type="entry name" value="PKS_ER"/>
    <property type="match status" value="1"/>
</dbReference>